<sequence length="253" mass="26593">MLLSISTPTPAHIQRQSFTNSFPAMPAPSQSVGTNAAAPTPAPQSSQSSAANTITAAISPPIQSVGTNTVASTPAPRPSQLAAGQTWLNTAPSSPALFSEDLVAAHIQRGMDMATDVPPIASPTPTSQAGPSSLPNMPPPSTIPARDVHAVPEARPAPRKSIPTPIPPIPRTPKVVPAIFKSLVASLEQQRAKGIPRPLRSVVSSDIMKDKQLYQRAGVQRFSQFAELAEKAGIIKLGHTQTSIWISLHPDWC</sequence>
<dbReference type="AlphaFoldDB" id="A0AAD7DIF5"/>
<dbReference type="Proteomes" id="UP001215598">
    <property type="component" value="Unassembled WGS sequence"/>
</dbReference>
<comment type="caution">
    <text evidence="2">The sequence shown here is derived from an EMBL/GenBank/DDBJ whole genome shotgun (WGS) entry which is preliminary data.</text>
</comment>
<feature type="non-terminal residue" evidence="2">
    <location>
        <position position="253"/>
    </location>
</feature>
<proteinExistence type="predicted"/>
<dbReference type="EMBL" id="JARKIB010000762">
    <property type="protein sequence ID" value="KAJ7692498.1"/>
    <property type="molecule type" value="Genomic_DNA"/>
</dbReference>
<evidence type="ECO:0000313" key="2">
    <source>
        <dbReference type="EMBL" id="KAJ7692498.1"/>
    </source>
</evidence>
<feature type="region of interest" description="Disordered" evidence="1">
    <location>
        <begin position="20"/>
        <end position="51"/>
    </location>
</feature>
<keyword evidence="3" id="KW-1185">Reference proteome</keyword>
<gene>
    <name evidence="2" type="ORF">B0H16DRAFT_1653206</name>
</gene>
<feature type="compositionally biased region" description="Polar residues" evidence="1">
    <location>
        <begin position="20"/>
        <end position="33"/>
    </location>
</feature>
<name>A0AAD7DIF5_9AGAR</name>
<accession>A0AAD7DIF5</accession>
<organism evidence="2 3">
    <name type="scientific">Mycena metata</name>
    <dbReference type="NCBI Taxonomy" id="1033252"/>
    <lineage>
        <taxon>Eukaryota</taxon>
        <taxon>Fungi</taxon>
        <taxon>Dikarya</taxon>
        <taxon>Basidiomycota</taxon>
        <taxon>Agaricomycotina</taxon>
        <taxon>Agaricomycetes</taxon>
        <taxon>Agaricomycetidae</taxon>
        <taxon>Agaricales</taxon>
        <taxon>Marasmiineae</taxon>
        <taxon>Mycenaceae</taxon>
        <taxon>Mycena</taxon>
    </lineage>
</organism>
<reference evidence="2" key="1">
    <citation type="submission" date="2023-03" db="EMBL/GenBank/DDBJ databases">
        <title>Massive genome expansion in bonnet fungi (Mycena s.s.) driven by repeated elements and novel gene families across ecological guilds.</title>
        <authorList>
            <consortium name="Lawrence Berkeley National Laboratory"/>
            <person name="Harder C.B."/>
            <person name="Miyauchi S."/>
            <person name="Viragh M."/>
            <person name="Kuo A."/>
            <person name="Thoen E."/>
            <person name="Andreopoulos B."/>
            <person name="Lu D."/>
            <person name="Skrede I."/>
            <person name="Drula E."/>
            <person name="Henrissat B."/>
            <person name="Morin E."/>
            <person name="Kohler A."/>
            <person name="Barry K."/>
            <person name="LaButti K."/>
            <person name="Morin E."/>
            <person name="Salamov A."/>
            <person name="Lipzen A."/>
            <person name="Mereny Z."/>
            <person name="Hegedus B."/>
            <person name="Baldrian P."/>
            <person name="Stursova M."/>
            <person name="Weitz H."/>
            <person name="Taylor A."/>
            <person name="Grigoriev I.V."/>
            <person name="Nagy L.G."/>
            <person name="Martin F."/>
            <person name="Kauserud H."/>
        </authorList>
    </citation>
    <scope>NUCLEOTIDE SEQUENCE</scope>
    <source>
        <strain evidence="2">CBHHK182m</strain>
    </source>
</reference>
<evidence type="ECO:0000313" key="3">
    <source>
        <dbReference type="Proteomes" id="UP001215598"/>
    </source>
</evidence>
<evidence type="ECO:0000256" key="1">
    <source>
        <dbReference type="SAM" id="MobiDB-lite"/>
    </source>
</evidence>
<feature type="compositionally biased region" description="Low complexity" evidence="1">
    <location>
        <begin position="34"/>
        <end position="51"/>
    </location>
</feature>
<protein>
    <submittedName>
        <fullName evidence="2">Uncharacterized protein</fullName>
    </submittedName>
</protein>